<comment type="catalytic activity">
    <reaction evidence="1">
        <text>S-ubiquitinyl-[E2 ubiquitin-conjugating enzyme]-L-cysteine + [acceptor protein]-L-lysine = [E2 ubiquitin-conjugating enzyme]-L-cysteine + N(6)-ubiquitinyl-[acceptor protein]-L-lysine.</text>
        <dbReference type="EC" id="2.3.2.27"/>
    </reaction>
</comment>
<dbReference type="GeneID" id="7845262"/>
<dbReference type="GO" id="GO:0008270">
    <property type="term" value="F:zinc ion binding"/>
    <property type="evidence" value="ECO:0007669"/>
    <property type="project" value="UniProtKB-KW"/>
</dbReference>
<feature type="transmembrane region" description="Helical" evidence="11">
    <location>
        <begin position="262"/>
        <end position="286"/>
    </location>
</feature>
<sequence length="565" mass="66232">MRYYLITPIIMSMGFFILLNSIDKKNDSQNVVKLFSERQMEKQQQLQQNSELEESYSKNRMLDNINQPNTYKDVFQGDWNNLINFTGEQFDYFGDDHGIILLGMSYQSSINEYDEVDFLLLDPQYDDEKKVYIQITDINKCLISQTSWSCPNQPMSVKTYYKNIKKSSSTLYVDFTMSIIALNATEPLSQSNSQFNIQMINTQQSSAQVGLYATLKVQDGDYTIQFLLYNLFISAFGLQQLYSVMALTNYIQLTNEIISTKLSMLTLGFITIYDSYVSLAHLYMALQYTSYFYYFILPTLIYFVMTTIVDMKLLILVWKNRCYVNFTTPSEIRKGFALFYAKFYISLIIFFTLTYFFYLFNEYLLLWPLFIVPQIVHNFMKGNTPLFSKNYMFGMILSRAIIPFYFRACKYNIRNLAPCLYFSITWPLLFVFFILVLFLQYKIGPRFFVPRRFKGGFDYYKSYYSNEPVMDEDCPICMSKLKDDVDEEPVNSSNDQYVSQLRGAGSSESDGSETNNAINNEKLVKKIKIVQTPCNHKYHISCFKSWINIKLECPSCRNPLKPLID</sequence>
<dbReference type="KEGG" id="tet:TTHERM_00242570"/>
<keyword evidence="14" id="KW-1185">Reference proteome</keyword>
<dbReference type="PROSITE" id="PS50089">
    <property type="entry name" value="ZF_RING_2"/>
    <property type="match status" value="1"/>
</dbReference>
<dbReference type="OrthoDB" id="288306at2759"/>
<evidence type="ECO:0000259" key="12">
    <source>
        <dbReference type="PROSITE" id="PS50089"/>
    </source>
</evidence>
<dbReference type="InterPro" id="IPR021319">
    <property type="entry name" value="DUF2921"/>
</dbReference>
<keyword evidence="7" id="KW-0833">Ubl conjugation pathway</keyword>
<feature type="transmembrane region" description="Helical" evidence="11">
    <location>
        <begin position="292"/>
        <end position="318"/>
    </location>
</feature>
<feature type="transmembrane region" description="Helical" evidence="11">
    <location>
        <begin position="420"/>
        <end position="441"/>
    </location>
</feature>
<organism evidence="13 14">
    <name type="scientific">Tetrahymena thermophila (strain SB210)</name>
    <dbReference type="NCBI Taxonomy" id="312017"/>
    <lineage>
        <taxon>Eukaryota</taxon>
        <taxon>Sar</taxon>
        <taxon>Alveolata</taxon>
        <taxon>Ciliophora</taxon>
        <taxon>Intramacronucleata</taxon>
        <taxon>Oligohymenophorea</taxon>
        <taxon>Hymenostomatida</taxon>
        <taxon>Tetrahymenina</taxon>
        <taxon>Tetrahymenidae</taxon>
        <taxon>Tetrahymena</taxon>
    </lineage>
</organism>
<keyword evidence="6 11" id="KW-0812">Transmembrane</keyword>
<dbReference type="GO" id="GO:0061630">
    <property type="term" value="F:ubiquitin protein ligase activity"/>
    <property type="evidence" value="ECO:0007669"/>
    <property type="project" value="UniProtKB-EC"/>
</dbReference>
<evidence type="ECO:0000256" key="7">
    <source>
        <dbReference type="ARBA" id="ARBA00022786"/>
    </source>
</evidence>
<evidence type="ECO:0000256" key="2">
    <source>
        <dbReference type="ARBA" id="ARBA00004127"/>
    </source>
</evidence>
<feature type="transmembrane region" description="Helical" evidence="11">
    <location>
        <begin position="339"/>
        <end position="358"/>
    </location>
</feature>
<proteinExistence type="predicted"/>
<dbReference type="Gene3D" id="3.30.40.10">
    <property type="entry name" value="Zinc/RING finger domain, C3HC4 (zinc finger)"/>
    <property type="match status" value="1"/>
</dbReference>
<dbReference type="RefSeq" id="XP_001024980.3">
    <property type="nucleotide sequence ID" value="XM_001024980.3"/>
</dbReference>
<keyword evidence="10" id="KW-0862">Zinc</keyword>
<evidence type="ECO:0000256" key="6">
    <source>
        <dbReference type="ARBA" id="ARBA00022692"/>
    </source>
</evidence>
<keyword evidence="10" id="KW-0863">Zinc-finger</keyword>
<keyword evidence="9 11" id="KW-0472">Membrane</keyword>
<dbReference type="Proteomes" id="UP000009168">
    <property type="component" value="Unassembled WGS sequence"/>
</dbReference>
<dbReference type="eggNOG" id="KOG0828">
    <property type="taxonomic scope" value="Eukaryota"/>
</dbReference>
<dbReference type="InParanoid" id="I7MAJ9"/>
<evidence type="ECO:0000256" key="8">
    <source>
        <dbReference type="ARBA" id="ARBA00022989"/>
    </source>
</evidence>
<dbReference type="InterPro" id="IPR013083">
    <property type="entry name" value="Znf_RING/FYVE/PHD"/>
</dbReference>
<gene>
    <name evidence="13" type="ORF">TTHERM_00242570</name>
</gene>
<evidence type="ECO:0000256" key="5">
    <source>
        <dbReference type="ARBA" id="ARBA00022679"/>
    </source>
</evidence>
<comment type="subcellular location">
    <subcellularLocation>
        <location evidence="2">Endomembrane system</location>
        <topology evidence="2">Multi-pass membrane protein</topology>
    </subcellularLocation>
</comment>
<keyword evidence="8 11" id="KW-1133">Transmembrane helix</keyword>
<dbReference type="AlphaFoldDB" id="I7MAJ9"/>
<dbReference type="Pfam" id="PF11145">
    <property type="entry name" value="DUF2921"/>
    <property type="match status" value="1"/>
</dbReference>
<evidence type="ECO:0000256" key="10">
    <source>
        <dbReference type="PROSITE-ProRule" id="PRU00175"/>
    </source>
</evidence>
<keyword evidence="10" id="KW-0479">Metal-binding</keyword>
<dbReference type="STRING" id="312017.I7MAJ9"/>
<evidence type="ECO:0000256" key="1">
    <source>
        <dbReference type="ARBA" id="ARBA00000900"/>
    </source>
</evidence>
<evidence type="ECO:0000256" key="9">
    <source>
        <dbReference type="ARBA" id="ARBA00023136"/>
    </source>
</evidence>
<dbReference type="InterPro" id="IPR001841">
    <property type="entry name" value="Znf_RING"/>
</dbReference>
<evidence type="ECO:0000313" key="14">
    <source>
        <dbReference type="Proteomes" id="UP000009168"/>
    </source>
</evidence>
<feature type="domain" description="RING-type" evidence="12">
    <location>
        <begin position="474"/>
        <end position="557"/>
    </location>
</feature>
<keyword evidence="5" id="KW-0808">Transferase</keyword>
<protein>
    <recommendedName>
        <fullName evidence="4">RING-type E3 ubiquitin transferase</fullName>
        <ecNumber evidence="4">2.3.2.27</ecNumber>
    </recommendedName>
</protein>
<evidence type="ECO:0000256" key="3">
    <source>
        <dbReference type="ARBA" id="ARBA00004906"/>
    </source>
</evidence>
<dbReference type="SUPFAM" id="SSF57850">
    <property type="entry name" value="RING/U-box"/>
    <property type="match status" value="1"/>
</dbReference>
<dbReference type="GO" id="GO:0012505">
    <property type="term" value="C:endomembrane system"/>
    <property type="evidence" value="ECO:0007669"/>
    <property type="project" value="UniProtKB-SubCell"/>
</dbReference>
<evidence type="ECO:0000313" key="13">
    <source>
        <dbReference type="EMBL" id="EAS04735.3"/>
    </source>
</evidence>
<reference evidence="14" key="1">
    <citation type="journal article" date="2006" name="PLoS Biol.">
        <title>Macronuclear genome sequence of the ciliate Tetrahymena thermophila, a model eukaryote.</title>
        <authorList>
            <person name="Eisen J.A."/>
            <person name="Coyne R.S."/>
            <person name="Wu M."/>
            <person name="Wu D."/>
            <person name="Thiagarajan M."/>
            <person name="Wortman J.R."/>
            <person name="Badger J.H."/>
            <person name="Ren Q."/>
            <person name="Amedeo P."/>
            <person name="Jones K.M."/>
            <person name="Tallon L.J."/>
            <person name="Delcher A.L."/>
            <person name="Salzberg S.L."/>
            <person name="Silva J.C."/>
            <person name="Haas B.J."/>
            <person name="Majoros W.H."/>
            <person name="Farzad M."/>
            <person name="Carlton J.M."/>
            <person name="Smith R.K. Jr."/>
            <person name="Garg J."/>
            <person name="Pearlman R.E."/>
            <person name="Karrer K.M."/>
            <person name="Sun L."/>
            <person name="Manning G."/>
            <person name="Elde N.C."/>
            <person name="Turkewitz A.P."/>
            <person name="Asai D.J."/>
            <person name="Wilkes D.E."/>
            <person name="Wang Y."/>
            <person name="Cai H."/>
            <person name="Collins K."/>
            <person name="Stewart B.A."/>
            <person name="Lee S.R."/>
            <person name="Wilamowska K."/>
            <person name="Weinberg Z."/>
            <person name="Ruzzo W.L."/>
            <person name="Wloga D."/>
            <person name="Gaertig J."/>
            <person name="Frankel J."/>
            <person name="Tsao C.-C."/>
            <person name="Gorovsky M.A."/>
            <person name="Keeling P.J."/>
            <person name="Waller R.F."/>
            <person name="Patron N.J."/>
            <person name="Cherry J.M."/>
            <person name="Stover N.A."/>
            <person name="Krieger C.J."/>
            <person name="del Toro C."/>
            <person name="Ryder H.F."/>
            <person name="Williamson S.C."/>
            <person name="Barbeau R.A."/>
            <person name="Hamilton E.P."/>
            <person name="Orias E."/>
        </authorList>
    </citation>
    <scope>NUCLEOTIDE SEQUENCE [LARGE SCALE GENOMIC DNA]</scope>
    <source>
        <strain evidence="14">SB210</strain>
    </source>
</reference>
<evidence type="ECO:0000256" key="4">
    <source>
        <dbReference type="ARBA" id="ARBA00012483"/>
    </source>
</evidence>
<feature type="transmembrane region" description="Helical" evidence="11">
    <location>
        <begin position="5"/>
        <end position="22"/>
    </location>
</feature>
<comment type="pathway">
    <text evidence="3">Protein modification; protein ubiquitination.</text>
</comment>
<accession>I7MAJ9</accession>
<dbReference type="EMBL" id="GG662443">
    <property type="protein sequence ID" value="EAS04735.3"/>
    <property type="molecule type" value="Genomic_DNA"/>
</dbReference>
<name>I7MAJ9_TETTS</name>
<dbReference type="Pfam" id="PF13639">
    <property type="entry name" value="zf-RING_2"/>
    <property type="match status" value="1"/>
</dbReference>
<dbReference type="SMART" id="SM00184">
    <property type="entry name" value="RING"/>
    <property type="match status" value="1"/>
</dbReference>
<dbReference type="EC" id="2.3.2.27" evidence="4"/>
<feature type="transmembrane region" description="Helical" evidence="11">
    <location>
        <begin position="392"/>
        <end position="408"/>
    </location>
</feature>
<evidence type="ECO:0000256" key="11">
    <source>
        <dbReference type="SAM" id="Phobius"/>
    </source>
</evidence>